<dbReference type="InterPro" id="IPR049449">
    <property type="entry name" value="TesB_ACOT8-like_N"/>
</dbReference>
<evidence type="ECO:0000259" key="2">
    <source>
        <dbReference type="Pfam" id="PF13622"/>
    </source>
</evidence>
<evidence type="ECO:0000256" key="1">
    <source>
        <dbReference type="SAM" id="MobiDB-lite"/>
    </source>
</evidence>
<dbReference type="InterPro" id="IPR042171">
    <property type="entry name" value="Acyl-CoA_hotdog"/>
</dbReference>
<feature type="domain" description="Acyl-CoA thioesterase-like N-terminal HotDog" evidence="2">
    <location>
        <begin position="42"/>
        <end position="131"/>
    </location>
</feature>
<dbReference type="Proteomes" id="UP000436181">
    <property type="component" value="Unassembled WGS sequence"/>
</dbReference>
<dbReference type="Pfam" id="PF20789">
    <property type="entry name" value="4HBT_3C"/>
    <property type="match status" value="1"/>
</dbReference>
<dbReference type="EMBL" id="WBZJ01000001">
    <property type="protein sequence ID" value="KAB3523686.1"/>
    <property type="molecule type" value="Genomic_DNA"/>
</dbReference>
<sequence>MAQESSLNNSPHAATSGAAAPDAANQAEQVLTATFLPTVHTESPWGGGGFQHGSPPAALVAVNLEAAAKQFGLDMVHGRFSRMTVELLGPVPLSELTCTSRLLRGGKRISYIETVITDADGREFIRGTGWWIKSDSTVDLVRHVAEDIPGPEHGVRAEQFTEFWRSGYIDSIDVVQIDRPEQAIKHHWDFDSPIHHVYWSRSNLPVVLGEEDSPWVRLMKTVDISNGLNQILDPREWTWMNVDMTVYLHAVPDGEWVGHVSEANYGPDGVGTTVTRIYDERGPVGTVNQGLLLARVREPRG</sequence>
<dbReference type="Pfam" id="PF13622">
    <property type="entry name" value="4HBT_3"/>
    <property type="match status" value="1"/>
</dbReference>
<feature type="compositionally biased region" description="Polar residues" evidence="1">
    <location>
        <begin position="1"/>
        <end position="12"/>
    </location>
</feature>
<protein>
    <submittedName>
        <fullName evidence="4">Thioesterase family protein</fullName>
    </submittedName>
</protein>
<dbReference type="SUPFAM" id="SSF54637">
    <property type="entry name" value="Thioesterase/thiol ester dehydrase-isomerase"/>
    <property type="match status" value="2"/>
</dbReference>
<evidence type="ECO:0000259" key="3">
    <source>
        <dbReference type="Pfam" id="PF20789"/>
    </source>
</evidence>
<name>A0ABQ6VKL4_9CORY</name>
<dbReference type="Gene3D" id="2.40.160.210">
    <property type="entry name" value="Acyl-CoA thioesterase, double hotdog domain"/>
    <property type="match status" value="1"/>
</dbReference>
<dbReference type="InterPro" id="IPR029069">
    <property type="entry name" value="HotDog_dom_sf"/>
</dbReference>
<comment type="caution">
    <text evidence="4">The sequence shown here is derived from an EMBL/GenBank/DDBJ whole genome shotgun (WGS) entry which is preliminary data.</text>
</comment>
<feature type="domain" description="Acyl-CoA thioesterase-like C-terminal" evidence="3">
    <location>
        <begin position="159"/>
        <end position="292"/>
    </location>
</feature>
<gene>
    <name evidence="4" type="ORF">F8377_05185</name>
</gene>
<accession>A0ABQ6VKL4</accession>
<evidence type="ECO:0000313" key="5">
    <source>
        <dbReference type="Proteomes" id="UP000436181"/>
    </source>
</evidence>
<dbReference type="InterPro" id="IPR049450">
    <property type="entry name" value="ACOT8-like_C"/>
</dbReference>
<feature type="compositionally biased region" description="Low complexity" evidence="1">
    <location>
        <begin position="13"/>
        <end position="23"/>
    </location>
</feature>
<feature type="region of interest" description="Disordered" evidence="1">
    <location>
        <begin position="1"/>
        <end position="23"/>
    </location>
</feature>
<proteinExistence type="predicted"/>
<reference evidence="4 5" key="1">
    <citation type="submission" date="2019-10" db="EMBL/GenBank/DDBJ databases">
        <title>Corynebacterium sp novel species isolated from the respiratory tract of Marmot.</title>
        <authorList>
            <person name="Zhang G."/>
        </authorList>
    </citation>
    <scope>NUCLEOTIDE SEQUENCE [LARGE SCALE GENOMIC DNA]</scope>
    <source>
        <strain evidence="4 5">336</strain>
    </source>
</reference>
<keyword evidence="5" id="KW-1185">Reference proteome</keyword>
<evidence type="ECO:0000313" key="4">
    <source>
        <dbReference type="EMBL" id="KAB3523686.1"/>
    </source>
</evidence>
<organism evidence="4 5">
    <name type="scientific">Corynebacterium zhongnanshanii</name>
    <dbReference type="NCBI Taxonomy" id="2768834"/>
    <lineage>
        <taxon>Bacteria</taxon>
        <taxon>Bacillati</taxon>
        <taxon>Actinomycetota</taxon>
        <taxon>Actinomycetes</taxon>
        <taxon>Mycobacteriales</taxon>
        <taxon>Corynebacteriaceae</taxon>
        <taxon>Corynebacterium</taxon>
    </lineage>
</organism>